<evidence type="ECO:0000313" key="1">
    <source>
        <dbReference type="EMBL" id="GAI71870.1"/>
    </source>
</evidence>
<name>X1S8V4_9ZZZZ</name>
<organism evidence="1">
    <name type="scientific">marine sediment metagenome</name>
    <dbReference type="NCBI Taxonomy" id="412755"/>
    <lineage>
        <taxon>unclassified sequences</taxon>
        <taxon>metagenomes</taxon>
        <taxon>ecological metagenomes</taxon>
    </lineage>
</organism>
<comment type="caution">
    <text evidence="1">The sequence shown here is derived from an EMBL/GenBank/DDBJ whole genome shotgun (WGS) entry which is preliminary data.</text>
</comment>
<reference evidence="1" key="1">
    <citation type="journal article" date="2014" name="Front. Microbiol.">
        <title>High frequency of phylogenetically diverse reductive dehalogenase-homologous genes in deep subseafloor sedimentary metagenomes.</title>
        <authorList>
            <person name="Kawai M."/>
            <person name="Futagami T."/>
            <person name="Toyoda A."/>
            <person name="Takaki Y."/>
            <person name="Nishi S."/>
            <person name="Hori S."/>
            <person name="Arai W."/>
            <person name="Tsubouchi T."/>
            <person name="Morono Y."/>
            <person name="Uchiyama I."/>
            <person name="Ito T."/>
            <person name="Fujiyama A."/>
            <person name="Inagaki F."/>
            <person name="Takami H."/>
        </authorList>
    </citation>
    <scope>NUCLEOTIDE SEQUENCE</scope>
    <source>
        <strain evidence="1">Expedition CK06-06</strain>
    </source>
</reference>
<proteinExistence type="predicted"/>
<protein>
    <submittedName>
        <fullName evidence="1">Uncharacterized protein</fullName>
    </submittedName>
</protein>
<dbReference type="EMBL" id="BARW01002531">
    <property type="protein sequence ID" value="GAI71870.1"/>
    <property type="molecule type" value="Genomic_DNA"/>
</dbReference>
<accession>X1S8V4</accession>
<feature type="non-terminal residue" evidence="1">
    <location>
        <position position="85"/>
    </location>
</feature>
<sequence>MSDITLVEGNNELNVKLSPLPPSPELLGHIADVDIWHEPLSTWKRIYEESPWPPTKILLDERLVEVPVNTNIHTIVSWDNWSEVE</sequence>
<gene>
    <name evidence="1" type="ORF">S12H4_06999</name>
</gene>
<dbReference type="AlphaFoldDB" id="X1S8V4"/>